<dbReference type="OrthoDB" id="9110042at2"/>
<reference evidence="2" key="1">
    <citation type="submission" date="2016-09" db="EMBL/GenBank/DDBJ databases">
        <authorList>
            <person name="Varghese N."/>
            <person name="Submissions S."/>
        </authorList>
    </citation>
    <scope>NUCLEOTIDE SEQUENCE [LARGE SCALE GENOMIC DNA]</scope>
    <source>
        <strain evidence="2">TNe-862</strain>
    </source>
</reference>
<dbReference type="AlphaFoldDB" id="A0A1G6WNH1"/>
<evidence type="ECO:0008006" key="3">
    <source>
        <dbReference type="Google" id="ProtNLM"/>
    </source>
</evidence>
<sequence length="59" mass="7301">MYLLSRLFLFLTETAEARRQQREEAYLAESVDIYDLEFRMRKMDREKATRHPSWMNHYG</sequence>
<evidence type="ECO:0000313" key="2">
    <source>
        <dbReference type="Proteomes" id="UP000198908"/>
    </source>
</evidence>
<gene>
    <name evidence="1" type="ORF">SAMN05421548_12354</name>
</gene>
<dbReference type="Pfam" id="PF12086">
    <property type="entry name" value="DUF3563"/>
    <property type="match status" value="1"/>
</dbReference>
<keyword evidence="2" id="KW-1185">Reference proteome</keyword>
<name>A0A1G6WNH1_9BURK</name>
<organism evidence="1 2">
    <name type="scientific">Paraburkholderia lycopersici</name>
    <dbReference type="NCBI Taxonomy" id="416944"/>
    <lineage>
        <taxon>Bacteria</taxon>
        <taxon>Pseudomonadati</taxon>
        <taxon>Pseudomonadota</taxon>
        <taxon>Betaproteobacteria</taxon>
        <taxon>Burkholderiales</taxon>
        <taxon>Burkholderiaceae</taxon>
        <taxon>Paraburkholderia</taxon>
    </lineage>
</organism>
<accession>A0A1G6WNH1</accession>
<dbReference type="RefSeq" id="WP_092001658.1">
    <property type="nucleotide sequence ID" value="NZ_FMYQ01000023.1"/>
</dbReference>
<proteinExistence type="predicted"/>
<dbReference type="EMBL" id="FMYQ01000023">
    <property type="protein sequence ID" value="SDD66585.1"/>
    <property type="molecule type" value="Genomic_DNA"/>
</dbReference>
<dbReference type="InterPro" id="IPR021946">
    <property type="entry name" value="DUF3563"/>
</dbReference>
<evidence type="ECO:0000313" key="1">
    <source>
        <dbReference type="EMBL" id="SDD66585.1"/>
    </source>
</evidence>
<protein>
    <recommendedName>
        <fullName evidence="3">DUF3563 domain-containing protein</fullName>
    </recommendedName>
</protein>
<dbReference type="Proteomes" id="UP000198908">
    <property type="component" value="Unassembled WGS sequence"/>
</dbReference>